<feature type="transmembrane region" description="Helical" evidence="1">
    <location>
        <begin position="109"/>
        <end position="129"/>
    </location>
</feature>
<comment type="caution">
    <text evidence="2">The sequence shown here is derived from an EMBL/GenBank/DDBJ whole genome shotgun (WGS) entry which is preliminary data.</text>
</comment>
<keyword evidence="1" id="KW-0472">Membrane</keyword>
<name>A0A2M8KHQ0_9BACT</name>
<proteinExistence type="predicted"/>
<feature type="transmembrane region" description="Helical" evidence="1">
    <location>
        <begin position="263"/>
        <end position="281"/>
    </location>
</feature>
<accession>A0A2M8KHQ0</accession>
<feature type="transmembrane region" description="Helical" evidence="1">
    <location>
        <begin position="288"/>
        <end position="307"/>
    </location>
</feature>
<feature type="transmembrane region" description="Helical" evidence="1">
    <location>
        <begin position="197"/>
        <end position="215"/>
    </location>
</feature>
<feature type="transmembrane region" description="Helical" evidence="1">
    <location>
        <begin position="319"/>
        <end position="338"/>
    </location>
</feature>
<protein>
    <recommendedName>
        <fullName evidence="4">Glycosyltransferase RgtA/B/C/D-like domain-containing protein</fullName>
    </recommendedName>
</protein>
<feature type="transmembrane region" description="Helical" evidence="1">
    <location>
        <begin position="72"/>
        <end position="97"/>
    </location>
</feature>
<sequence length="552" mass="64873">MAFPHIYFVIVHQDIYQGVFMGGLDESFYLVRIQEIRDGHFSLANPVWLEGKDLPYLRPPFSEVIASFPGQIFGIGLINTVLLENFFFPAFIFLLIYFLTYQLIKKKSVALLSSLAVLLISNLVDPRAVWDLMINQETNNVFLSYTRLISPQVHSLFFFGFFLLFWLFLEKRNWIYGGTSGIILGLSFYVYPYTWTFIYVFLGVLILISLFRKNYPCIKNIILIMGGGLIMSIPYFINLWRAMNHPFYPELSLRTGVIESHSLQIGATILILLAIFLLFFPKKIKKRYDFCLALALAPFVVLNQQVITGHLLTSAHYHYYYHKPIAIIILTIITFHVFKRKIKSNIGNILWSGFVIVVLFVSFYNAILSQRNAYLRYEPNAIDNQRYGVVFKWLNSHGQKDEVVLSDFVISEFIPIYTSLNTVSNMDGHYYLVSSEDTLLERLFLQYRLDGLKPKNAKEVFFQEREKISKKMYGQRYRKTLGNYEMIPDEKLSLFSQKYGDFIKIPLWDIFKKYHVKYVVWDAVKHPNWELKQYDFLNLVYQENNLRVYEIK</sequence>
<feature type="transmembrane region" description="Helical" evidence="1">
    <location>
        <begin position="350"/>
        <end position="368"/>
    </location>
</feature>
<keyword evidence="1" id="KW-0812">Transmembrane</keyword>
<feature type="transmembrane region" description="Helical" evidence="1">
    <location>
        <begin position="222"/>
        <end position="243"/>
    </location>
</feature>
<feature type="transmembrane region" description="Helical" evidence="1">
    <location>
        <begin position="174"/>
        <end position="191"/>
    </location>
</feature>
<gene>
    <name evidence="2" type="ORF">COU84_00830</name>
</gene>
<evidence type="ECO:0000256" key="1">
    <source>
        <dbReference type="SAM" id="Phobius"/>
    </source>
</evidence>
<keyword evidence="1" id="KW-1133">Transmembrane helix</keyword>
<reference evidence="3" key="1">
    <citation type="submission" date="2017-09" db="EMBL/GenBank/DDBJ databases">
        <title>Depth-based differentiation of microbial function through sediment-hosted aquifers and enrichment of novel symbionts in the deep terrestrial subsurface.</title>
        <authorList>
            <person name="Probst A.J."/>
            <person name="Ladd B."/>
            <person name="Jarett J.K."/>
            <person name="Geller-Mcgrath D.E."/>
            <person name="Sieber C.M.K."/>
            <person name="Emerson J.B."/>
            <person name="Anantharaman K."/>
            <person name="Thomas B.C."/>
            <person name="Malmstrom R."/>
            <person name="Stieglmeier M."/>
            <person name="Klingl A."/>
            <person name="Woyke T."/>
            <person name="Ryan C.M."/>
            <person name="Banfield J.F."/>
        </authorList>
    </citation>
    <scope>NUCLEOTIDE SEQUENCE [LARGE SCALE GENOMIC DNA]</scope>
</reference>
<evidence type="ECO:0000313" key="3">
    <source>
        <dbReference type="Proteomes" id="UP000231255"/>
    </source>
</evidence>
<organism evidence="2 3">
    <name type="scientific">Candidatus Portnoybacteria bacterium CG10_big_fil_rev_8_21_14_0_10_43_39</name>
    <dbReference type="NCBI Taxonomy" id="1974815"/>
    <lineage>
        <taxon>Bacteria</taxon>
        <taxon>Candidatus Portnoyibacteriota</taxon>
    </lineage>
</organism>
<dbReference type="EMBL" id="PFDZ01000020">
    <property type="protein sequence ID" value="PJE59437.1"/>
    <property type="molecule type" value="Genomic_DNA"/>
</dbReference>
<dbReference type="AlphaFoldDB" id="A0A2M8KHQ0"/>
<evidence type="ECO:0008006" key="4">
    <source>
        <dbReference type="Google" id="ProtNLM"/>
    </source>
</evidence>
<dbReference type="Proteomes" id="UP000231255">
    <property type="component" value="Unassembled WGS sequence"/>
</dbReference>
<evidence type="ECO:0000313" key="2">
    <source>
        <dbReference type="EMBL" id="PJE59437.1"/>
    </source>
</evidence>
<feature type="transmembrane region" description="Helical" evidence="1">
    <location>
        <begin position="149"/>
        <end position="169"/>
    </location>
</feature>